<protein>
    <recommendedName>
        <fullName evidence="4">MerC mercury resistance protein</fullName>
    </recommendedName>
</protein>
<keyword evidence="1" id="KW-1133">Transmembrane helix</keyword>
<gene>
    <name evidence="2" type="ordered locus">Fleli_0688</name>
</gene>
<dbReference type="KEGG" id="fli:Fleli_0688"/>
<accession>I4AGR4</accession>
<organism evidence="2 3">
    <name type="scientific">Bernardetia litoralis (strain ATCC 23117 / DSM 6794 / NBRC 15988 / NCIMB 1366 / Fx l1 / Sio-4)</name>
    <name type="common">Flexibacter litoralis</name>
    <dbReference type="NCBI Taxonomy" id="880071"/>
    <lineage>
        <taxon>Bacteria</taxon>
        <taxon>Pseudomonadati</taxon>
        <taxon>Bacteroidota</taxon>
        <taxon>Cytophagia</taxon>
        <taxon>Cytophagales</taxon>
        <taxon>Bernardetiaceae</taxon>
        <taxon>Bernardetia</taxon>
    </lineage>
</organism>
<evidence type="ECO:0008006" key="4">
    <source>
        <dbReference type="Google" id="ProtNLM"/>
    </source>
</evidence>
<feature type="transmembrane region" description="Helical" evidence="1">
    <location>
        <begin position="131"/>
        <end position="150"/>
    </location>
</feature>
<sequence length="197" mass="22258">MKYYLSLKNRIKNINSDFIGAMSAFLCIIHCAIVPILMGVHSVYYAGDALTSTKHLEHSHNHSDLSSGIFHSVSIFDGSHWHALDYFFIVITLIAVYFATRKSVVSWITAGLWSAASLFVISILLEEFISGIEYLAYFASILLIVFHVLNQRLGKKIVLKPKSIKEMELNFEMNSFDNVNLETEIQSKKTNRVSCAC</sequence>
<dbReference type="HOGENOM" id="CLU_119458_0_0_10"/>
<dbReference type="InterPro" id="IPR004891">
    <property type="entry name" value="Mercury-R_MerC"/>
</dbReference>
<evidence type="ECO:0000313" key="3">
    <source>
        <dbReference type="Proteomes" id="UP000006054"/>
    </source>
</evidence>
<name>I4AGR4_BERLS</name>
<dbReference type="GO" id="GO:0015097">
    <property type="term" value="F:mercury ion transmembrane transporter activity"/>
    <property type="evidence" value="ECO:0007669"/>
    <property type="project" value="InterPro"/>
</dbReference>
<keyword evidence="1" id="KW-0472">Membrane</keyword>
<evidence type="ECO:0000313" key="2">
    <source>
        <dbReference type="EMBL" id="AFM03149.1"/>
    </source>
</evidence>
<keyword evidence="3" id="KW-1185">Reference proteome</keyword>
<dbReference type="GO" id="GO:0016020">
    <property type="term" value="C:membrane"/>
    <property type="evidence" value="ECO:0007669"/>
    <property type="project" value="InterPro"/>
</dbReference>
<feature type="transmembrane region" description="Helical" evidence="1">
    <location>
        <begin position="107"/>
        <end position="125"/>
    </location>
</feature>
<dbReference type="RefSeq" id="WP_014796608.1">
    <property type="nucleotide sequence ID" value="NC_018018.1"/>
</dbReference>
<reference evidence="3" key="1">
    <citation type="submission" date="2012-06" db="EMBL/GenBank/DDBJ databases">
        <title>The complete genome of Flexibacter litoralis DSM 6794.</title>
        <authorList>
            <person name="Lucas S."/>
            <person name="Copeland A."/>
            <person name="Lapidus A."/>
            <person name="Glavina del Rio T."/>
            <person name="Dalin E."/>
            <person name="Tice H."/>
            <person name="Bruce D."/>
            <person name="Goodwin L."/>
            <person name="Pitluck S."/>
            <person name="Peters L."/>
            <person name="Ovchinnikova G."/>
            <person name="Lu M."/>
            <person name="Kyrpides N."/>
            <person name="Mavromatis K."/>
            <person name="Ivanova N."/>
            <person name="Brettin T."/>
            <person name="Detter J.C."/>
            <person name="Han C."/>
            <person name="Larimer F."/>
            <person name="Land M."/>
            <person name="Hauser L."/>
            <person name="Markowitz V."/>
            <person name="Cheng J.-F."/>
            <person name="Hugenholtz P."/>
            <person name="Woyke T."/>
            <person name="Wu D."/>
            <person name="Spring S."/>
            <person name="Lang E."/>
            <person name="Kopitz M."/>
            <person name="Brambilla E."/>
            <person name="Klenk H.-P."/>
            <person name="Eisen J.A."/>
        </authorList>
    </citation>
    <scope>NUCLEOTIDE SEQUENCE [LARGE SCALE GENOMIC DNA]</scope>
    <source>
        <strain evidence="3">ATCC 23117 / DSM 6794 / NBRC 15988 / NCIMB 1366 / Sio-4</strain>
    </source>
</reference>
<dbReference type="OrthoDB" id="1274419at2"/>
<proteinExistence type="predicted"/>
<feature type="transmembrane region" description="Helical" evidence="1">
    <location>
        <begin position="83"/>
        <end position="100"/>
    </location>
</feature>
<keyword evidence="1" id="KW-0812">Transmembrane</keyword>
<dbReference type="AlphaFoldDB" id="I4AGR4"/>
<evidence type="ECO:0000256" key="1">
    <source>
        <dbReference type="SAM" id="Phobius"/>
    </source>
</evidence>
<dbReference type="eggNOG" id="ENOG5032MJU">
    <property type="taxonomic scope" value="Bacteria"/>
</dbReference>
<feature type="transmembrane region" description="Helical" evidence="1">
    <location>
        <begin position="21"/>
        <end position="46"/>
    </location>
</feature>
<dbReference type="Pfam" id="PF03203">
    <property type="entry name" value="MerC"/>
    <property type="match status" value="1"/>
</dbReference>
<dbReference type="EMBL" id="CP003345">
    <property type="protein sequence ID" value="AFM03149.1"/>
    <property type="molecule type" value="Genomic_DNA"/>
</dbReference>
<dbReference type="Proteomes" id="UP000006054">
    <property type="component" value="Chromosome"/>
</dbReference>